<protein>
    <recommendedName>
        <fullName evidence="4">Lipoprotein</fullName>
    </recommendedName>
</protein>
<evidence type="ECO:0000256" key="1">
    <source>
        <dbReference type="SAM" id="SignalP"/>
    </source>
</evidence>
<name>A0A9D1CPN7_9FIRM</name>
<proteinExistence type="predicted"/>
<reference evidence="2" key="2">
    <citation type="journal article" date="2021" name="PeerJ">
        <title>Extensive microbial diversity within the chicken gut microbiome revealed by metagenomics and culture.</title>
        <authorList>
            <person name="Gilroy R."/>
            <person name="Ravi A."/>
            <person name="Getino M."/>
            <person name="Pursley I."/>
            <person name="Horton D.L."/>
            <person name="Alikhan N.F."/>
            <person name="Baker D."/>
            <person name="Gharbi K."/>
            <person name="Hall N."/>
            <person name="Watson M."/>
            <person name="Adriaenssens E.M."/>
            <person name="Foster-Nyarko E."/>
            <person name="Jarju S."/>
            <person name="Secka A."/>
            <person name="Antonio M."/>
            <person name="Oren A."/>
            <person name="Chaudhuri R.R."/>
            <person name="La Ragione R."/>
            <person name="Hildebrand F."/>
            <person name="Pallen M.J."/>
        </authorList>
    </citation>
    <scope>NUCLEOTIDE SEQUENCE</scope>
    <source>
        <strain evidence="2">ChiSjej2B20-13462</strain>
    </source>
</reference>
<keyword evidence="1" id="KW-0732">Signal</keyword>
<dbReference type="PROSITE" id="PS51257">
    <property type="entry name" value="PROKAR_LIPOPROTEIN"/>
    <property type="match status" value="1"/>
</dbReference>
<sequence>MKYWILVLALALLAGCSGPVWETVDDQQPQTPVAVWQEEAFEIRTALPEGAELVEETDGLSLYRVAETGLEIEQRVFLAWDKAAAVRLLTGQEAETLTVLETTRFGLPQAQFAWYDADAGRLCRADLILDGMTGYALVCSLPAGQGADLAGAAQPVFGSFGLYTDETA</sequence>
<comment type="caution">
    <text evidence="2">The sequence shown here is derived from an EMBL/GenBank/DDBJ whole genome shotgun (WGS) entry which is preliminary data.</text>
</comment>
<evidence type="ECO:0000313" key="2">
    <source>
        <dbReference type="EMBL" id="HIQ69619.1"/>
    </source>
</evidence>
<dbReference type="AlphaFoldDB" id="A0A9D1CPN7"/>
<organism evidence="2 3">
    <name type="scientific">Candidatus Avoscillospira stercorigallinarum</name>
    <dbReference type="NCBI Taxonomy" id="2840708"/>
    <lineage>
        <taxon>Bacteria</taxon>
        <taxon>Bacillati</taxon>
        <taxon>Bacillota</taxon>
        <taxon>Clostridia</taxon>
        <taxon>Eubacteriales</taxon>
        <taxon>Oscillospiraceae</taxon>
        <taxon>Oscillospiraceae incertae sedis</taxon>
        <taxon>Candidatus Avoscillospira</taxon>
    </lineage>
</organism>
<gene>
    <name evidence="2" type="ORF">IAA67_04725</name>
</gene>
<feature type="signal peptide" evidence="1">
    <location>
        <begin position="1"/>
        <end position="22"/>
    </location>
</feature>
<evidence type="ECO:0008006" key="4">
    <source>
        <dbReference type="Google" id="ProtNLM"/>
    </source>
</evidence>
<accession>A0A9D1CPN7</accession>
<feature type="chain" id="PRO_5039085936" description="Lipoprotein" evidence="1">
    <location>
        <begin position="23"/>
        <end position="168"/>
    </location>
</feature>
<dbReference type="Proteomes" id="UP000886874">
    <property type="component" value="Unassembled WGS sequence"/>
</dbReference>
<dbReference type="EMBL" id="DVFN01000068">
    <property type="protein sequence ID" value="HIQ69619.1"/>
    <property type="molecule type" value="Genomic_DNA"/>
</dbReference>
<reference evidence="2" key="1">
    <citation type="submission" date="2020-10" db="EMBL/GenBank/DDBJ databases">
        <authorList>
            <person name="Gilroy R."/>
        </authorList>
    </citation>
    <scope>NUCLEOTIDE SEQUENCE</scope>
    <source>
        <strain evidence="2">ChiSjej2B20-13462</strain>
    </source>
</reference>
<evidence type="ECO:0000313" key="3">
    <source>
        <dbReference type="Proteomes" id="UP000886874"/>
    </source>
</evidence>